<dbReference type="Proteomes" id="UP000288216">
    <property type="component" value="Unassembled WGS sequence"/>
</dbReference>
<protein>
    <recommendedName>
        <fullName evidence="10">BTB domain-containing protein</fullName>
    </recommendedName>
</protein>
<evidence type="ECO:0000259" key="10">
    <source>
        <dbReference type="PROSITE" id="PS50097"/>
    </source>
</evidence>
<evidence type="ECO:0000256" key="8">
    <source>
        <dbReference type="ARBA" id="ARBA00023163"/>
    </source>
</evidence>
<proteinExistence type="predicted"/>
<dbReference type="PANTHER" id="PTHR46105:SF5">
    <property type="entry name" value="ZINC FINGER AND BTB DOMAIN-CONTAINING PROTEIN 44 ISOFORM X1"/>
    <property type="match status" value="1"/>
</dbReference>
<dbReference type="OrthoDB" id="624345at2759"/>
<dbReference type="InterPro" id="IPR000210">
    <property type="entry name" value="BTB/POZ_dom"/>
</dbReference>
<dbReference type="InterPro" id="IPR011333">
    <property type="entry name" value="SKP1/BTB/POZ_sf"/>
</dbReference>
<keyword evidence="6" id="KW-0805">Transcription regulation</keyword>
<dbReference type="InterPro" id="IPR050457">
    <property type="entry name" value="ZnFinger_BTB_dom_contain"/>
</dbReference>
<dbReference type="Gene3D" id="3.30.710.10">
    <property type="entry name" value="Potassium Channel Kv1.1, Chain A"/>
    <property type="match status" value="1"/>
</dbReference>
<evidence type="ECO:0000256" key="9">
    <source>
        <dbReference type="ARBA" id="ARBA00023242"/>
    </source>
</evidence>
<dbReference type="OMA" id="EEANEVW"/>
<dbReference type="GO" id="GO:0000981">
    <property type="term" value="F:DNA-binding transcription factor activity, RNA polymerase II-specific"/>
    <property type="evidence" value="ECO:0007669"/>
    <property type="project" value="TreeGrafter"/>
</dbReference>
<evidence type="ECO:0000256" key="1">
    <source>
        <dbReference type="ARBA" id="ARBA00004123"/>
    </source>
</evidence>
<name>A0A401P307_SCYTO</name>
<keyword evidence="7" id="KW-0238">DNA-binding</keyword>
<dbReference type="SUPFAM" id="SSF54695">
    <property type="entry name" value="POZ domain"/>
    <property type="match status" value="1"/>
</dbReference>
<gene>
    <name evidence="11" type="ORF">scyTo_0015123</name>
</gene>
<evidence type="ECO:0000256" key="6">
    <source>
        <dbReference type="ARBA" id="ARBA00023015"/>
    </source>
</evidence>
<dbReference type="Pfam" id="PF00651">
    <property type="entry name" value="BTB"/>
    <property type="match status" value="1"/>
</dbReference>
<evidence type="ECO:0000256" key="4">
    <source>
        <dbReference type="ARBA" id="ARBA00022771"/>
    </source>
</evidence>
<dbReference type="EMBL" id="BFAA01008424">
    <property type="protein sequence ID" value="GCB67502.1"/>
    <property type="molecule type" value="Genomic_DNA"/>
</dbReference>
<keyword evidence="8" id="KW-0804">Transcription</keyword>
<reference evidence="11 12" key="1">
    <citation type="journal article" date="2018" name="Nat. Ecol. Evol.">
        <title>Shark genomes provide insights into elasmobranch evolution and the origin of vertebrates.</title>
        <authorList>
            <person name="Hara Y"/>
            <person name="Yamaguchi K"/>
            <person name="Onimaru K"/>
            <person name="Kadota M"/>
            <person name="Koyanagi M"/>
            <person name="Keeley SD"/>
            <person name="Tatsumi K"/>
            <person name="Tanaka K"/>
            <person name="Motone F"/>
            <person name="Kageyama Y"/>
            <person name="Nozu R"/>
            <person name="Adachi N"/>
            <person name="Nishimura O"/>
            <person name="Nakagawa R"/>
            <person name="Tanegashima C"/>
            <person name="Kiyatake I"/>
            <person name="Matsumoto R"/>
            <person name="Murakumo K"/>
            <person name="Nishida K"/>
            <person name="Terakita A"/>
            <person name="Kuratani S"/>
            <person name="Sato K"/>
            <person name="Hyodo S Kuraku.S."/>
        </authorList>
    </citation>
    <scope>NUCLEOTIDE SEQUENCE [LARGE SCALE GENOMIC DNA]</scope>
</reference>
<keyword evidence="12" id="KW-1185">Reference proteome</keyword>
<dbReference type="AlphaFoldDB" id="A0A401P307"/>
<dbReference type="PROSITE" id="PS50097">
    <property type="entry name" value="BTB"/>
    <property type="match status" value="1"/>
</dbReference>
<dbReference type="GO" id="GO:0005634">
    <property type="term" value="C:nucleus"/>
    <property type="evidence" value="ECO:0007669"/>
    <property type="project" value="UniProtKB-SubCell"/>
</dbReference>
<dbReference type="PANTHER" id="PTHR46105">
    <property type="entry name" value="AGAP004733-PA"/>
    <property type="match status" value="1"/>
</dbReference>
<keyword evidence="9" id="KW-0539">Nucleus</keyword>
<evidence type="ECO:0000313" key="12">
    <source>
        <dbReference type="Proteomes" id="UP000288216"/>
    </source>
</evidence>
<evidence type="ECO:0000256" key="5">
    <source>
        <dbReference type="ARBA" id="ARBA00022833"/>
    </source>
</evidence>
<evidence type="ECO:0000313" key="11">
    <source>
        <dbReference type="EMBL" id="GCB67502.1"/>
    </source>
</evidence>
<dbReference type="FunFam" id="3.30.710.10:FF:000041">
    <property type="entry name" value="Zinc finger protein 131"/>
    <property type="match status" value="1"/>
</dbReference>
<keyword evidence="5" id="KW-0862">Zinc</keyword>
<dbReference type="GO" id="GO:0008270">
    <property type="term" value="F:zinc ion binding"/>
    <property type="evidence" value="ECO:0007669"/>
    <property type="project" value="UniProtKB-KW"/>
</dbReference>
<comment type="caution">
    <text evidence="11">The sequence shown here is derived from an EMBL/GenBank/DDBJ whole genome shotgun (WGS) entry which is preliminary data.</text>
</comment>
<keyword evidence="2" id="KW-0479">Metal-binding</keyword>
<comment type="subcellular location">
    <subcellularLocation>
        <location evidence="1">Nucleus</location>
    </subcellularLocation>
</comment>
<dbReference type="SMART" id="SM00225">
    <property type="entry name" value="BTB"/>
    <property type="match status" value="1"/>
</dbReference>
<dbReference type="STRING" id="75743.A0A401P307"/>
<evidence type="ECO:0000256" key="2">
    <source>
        <dbReference type="ARBA" id="ARBA00022723"/>
    </source>
</evidence>
<evidence type="ECO:0000256" key="3">
    <source>
        <dbReference type="ARBA" id="ARBA00022737"/>
    </source>
</evidence>
<organism evidence="11 12">
    <name type="scientific">Scyliorhinus torazame</name>
    <name type="common">Cloudy catshark</name>
    <name type="synonym">Catulus torazame</name>
    <dbReference type="NCBI Taxonomy" id="75743"/>
    <lineage>
        <taxon>Eukaryota</taxon>
        <taxon>Metazoa</taxon>
        <taxon>Chordata</taxon>
        <taxon>Craniata</taxon>
        <taxon>Vertebrata</taxon>
        <taxon>Chondrichthyes</taxon>
        <taxon>Elasmobranchii</taxon>
        <taxon>Galeomorphii</taxon>
        <taxon>Galeoidea</taxon>
        <taxon>Carcharhiniformes</taxon>
        <taxon>Scyliorhinidae</taxon>
        <taxon>Scyliorhinus</taxon>
    </lineage>
</organism>
<evidence type="ECO:0000256" key="7">
    <source>
        <dbReference type="ARBA" id="ARBA00023125"/>
    </source>
</evidence>
<keyword evidence="4" id="KW-0863">Zinc-finger</keyword>
<keyword evidence="3" id="KW-0677">Repeat</keyword>
<sequence>MSEMATEEVLVDHVHEVPSHYKVVLDRLNEQRQQEQFTDITLIVDGHHFKAHKAVLAACSQFFCRFFQDFREEPLVEIEGVSNLAFRHLIEFTYTAKLMLLQEEEASDVWKAAEYLQMEEAMKALNNR</sequence>
<dbReference type="GO" id="GO:0000978">
    <property type="term" value="F:RNA polymerase II cis-regulatory region sequence-specific DNA binding"/>
    <property type="evidence" value="ECO:0007669"/>
    <property type="project" value="TreeGrafter"/>
</dbReference>
<accession>A0A401P307</accession>
<feature type="domain" description="BTB" evidence="10">
    <location>
        <begin position="38"/>
        <end position="102"/>
    </location>
</feature>